<keyword evidence="2" id="KW-1185">Reference proteome</keyword>
<dbReference type="Proteomes" id="UP000299102">
    <property type="component" value="Unassembled WGS sequence"/>
</dbReference>
<gene>
    <name evidence="1" type="ORF">EVAR_63212_1</name>
</gene>
<dbReference type="AlphaFoldDB" id="A0A4C1ZGW3"/>
<reference evidence="1 2" key="1">
    <citation type="journal article" date="2019" name="Commun. Biol.">
        <title>The bagworm genome reveals a unique fibroin gene that provides high tensile strength.</title>
        <authorList>
            <person name="Kono N."/>
            <person name="Nakamura H."/>
            <person name="Ohtoshi R."/>
            <person name="Tomita M."/>
            <person name="Numata K."/>
            <person name="Arakawa K."/>
        </authorList>
    </citation>
    <scope>NUCLEOTIDE SEQUENCE [LARGE SCALE GENOMIC DNA]</scope>
</reference>
<organism evidence="1 2">
    <name type="scientific">Eumeta variegata</name>
    <name type="common">Bagworm moth</name>
    <name type="synonym">Eumeta japonica</name>
    <dbReference type="NCBI Taxonomy" id="151549"/>
    <lineage>
        <taxon>Eukaryota</taxon>
        <taxon>Metazoa</taxon>
        <taxon>Ecdysozoa</taxon>
        <taxon>Arthropoda</taxon>
        <taxon>Hexapoda</taxon>
        <taxon>Insecta</taxon>
        <taxon>Pterygota</taxon>
        <taxon>Neoptera</taxon>
        <taxon>Endopterygota</taxon>
        <taxon>Lepidoptera</taxon>
        <taxon>Glossata</taxon>
        <taxon>Ditrysia</taxon>
        <taxon>Tineoidea</taxon>
        <taxon>Psychidae</taxon>
        <taxon>Oiketicinae</taxon>
        <taxon>Eumeta</taxon>
    </lineage>
</organism>
<sequence>MFSACWMVIEATPHESAPLHGPVHSPRLMASENGIGFVYCYSTQTSSALEACSGAGPEAPHRGPPAQQFVGLPDSYEAISFYSVALSSFGSVGQT</sequence>
<comment type="caution">
    <text evidence="1">The sequence shown here is derived from an EMBL/GenBank/DDBJ whole genome shotgun (WGS) entry which is preliminary data.</text>
</comment>
<protein>
    <submittedName>
        <fullName evidence="1">Uncharacterized protein</fullName>
    </submittedName>
</protein>
<evidence type="ECO:0000313" key="2">
    <source>
        <dbReference type="Proteomes" id="UP000299102"/>
    </source>
</evidence>
<evidence type="ECO:0000313" key="1">
    <source>
        <dbReference type="EMBL" id="GBP86383.1"/>
    </source>
</evidence>
<dbReference type="EMBL" id="BGZK01001792">
    <property type="protein sequence ID" value="GBP86383.1"/>
    <property type="molecule type" value="Genomic_DNA"/>
</dbReference>
<proteinExistence type="predicted"/>
<accession>A0A4C1ZGW3</accession>
<name>A0A4C1ZGW3_EUMVA</name>